<evidence type="ECO:0000256" key="3">
    <source>
        <dbReference type="ARBA" id="ARBA00022692"/>
    </source>
</evidence>
<evidence type="ECO:0000313" key="8">
    <source>
        <dbReference type="Proteomes" id="UP000051977"/>
    </source>
</evidence>
<dbReference type="PANTHER" id="PTHR43652:SF6">
    <property type="entry name" value="ARGININE REPRESSOR"/>
    <property type="match status" value="1"/>
</dbReference>
<feature type="transmembrane region" description="Helical" evidence="6">
    <location>
        <begin position="193"/>
        <end position="212"/>
    </location>
</feature>
<keyword evidence="8" id="KW-1185">Reference proteome</keyword>
<evidence type="ECO:0000256" key="6">
    <source>
        <dbReference type="SAM" id="Phobius"/>
    </source>
</evidence>
<evidence type="ECO:0000256" key="1">
    <source>
        <dbReference type="ARBA" id="ARBA00004651"/>
    </source>
</evidence>
<feature type="transmembrane region" description="Helical" evidence="6">
    <location>
        <begin position="337"/>
        <end position="357"/>
    </location>
</feature>
<dbReference type="Pfam" id="PF03606">
    <property type="entry name" value="DcuC"/>
    <property type="match status" value="1"/>
</dbReference>
<comment type="caution">
    <text evidence="7">The sequence shown here is derived from an EMBL/GenBank/DDBJ whole genome shotgun (WGS) entry which is preliminary data.</text>
</comment>
<proteinExistence type="predicted"/>
<feature type="transmembrane region" description="Helical" evidence="6">
    <location>
        <begin position="32"/>
        <end position="50"/>
    </location>
</feature>
<dbReference type="PANTHER" id="PTHR43652">
    <property type="entry name" value="BASIC AMINO ACID ANTIPORTER YFCC-RELATED"/>
    <property type="match status" value="1"/>
</dbReference>
<feature type="transmembrane region" description="Helical" evidence="6">
    <location>
        <begin position="502"/>
        <end position="519"/>
    </location>
</feature>
<dbReference type="InterPro" id="IPR051679">
    <property type="entry name" value="DASS-Related_Transporters"/>
</dbReference>
<feature type="transmembrane region" description="Helical" evidence="6">
    <location>
        <begin position="430"/>
        <end position="450"/>
    </location>
</feature>
<sequence>MFCKIYSEKEKEVNIMQNQQTTPKKKFKMPSAYTILFLIIIFVAILTWIIPAGQYSTDKAGNIIAHTYKAVASNPQGIWDVFSAPIYGMIGNDTTEGAISISLFILVIGGFLGVVNQTRALDDGIASIVSKYKGKEKVLIPLLMILFALGGSTYGMAEETIAFYPLLIPVMIGVGFDSLVAVAIVLVGSQVGCLASTVNPFATGVASQTLNISPGDGILSRAVLFVIVVAISIWFVYRYASKIEKDPSRSLVYEQREEDLKRFALNHEDKPGTKMTGRQKAVLWMFGLTFVIMIMGLIPWDQINEKWTFFVSFTKWAQDIPVLGSLIGSNLVPFGSWYFTEITTLFFLMAVIVMFVFKMKESTFVESFLSGMSDFMGVAIVVAVARGIQVIMNDGSITATVLHWGEMGLSNLGSVVFIILAYVFYIPMSFLIPSTSGLAAATMGIIGPMGKFAGVDPSLVVTAYQSASGWVNLITPTSGVVMGALTIAHVNITTWWKFMFKLMIYLFLATAVFLGIMAIL</sequence>
<feature type="transmembrane region" description="Helical" evidence="6">
    <location>
        <begin position="369"/>
        <end position="388"/>
    </location>
</feature>
<feature type="transmembrane region" description="Helical" evidence="6">
    <location>
        <begin position="408"/>
        <end position="425"/>
    </location>
</feature>
<evidence type="ECO:0000313" key="7">
    <source>
        <dbReference type="EMBL" id="KRL16806.1"/>
    </source>
</evidence>
<name>A0ABR5PD53_9LACO</name>
<feature type="transmembrane region" description="Helical" evidence="6">
    <location>
        <begin position="97"/>
        <end position="117"/>
    </location>
</feature>
<dbReference type="EMBL" id="AZEI01000053">
    <property type="protein sequence ID" value="KRL16806.1"/>
    <property type="molecule type" value="Genomic_DNA"/>
</dbReference>
<reference evidence="7 8" key="1">
    <citation type="journal article" date="2015" name="Genome Announc.">
        <title>Expanding the biotechnology potential of lactobacilli through comparative genomics of 213 strains and associated genera.</title>
        <authorList>
            <person name="Sun Z."/>
            <person name="Harris H.M."/>
            <person name="McCann A."/>
            <person name="Guo C."/>
            <person name="Argimon S."/>
            <person name="Zhang W."/>
            <person name="Yang X."/>
            <person name="Jeffery I.B."/>
            <person name="Cooney J.C."/>
            <person name="Kagawa T.F."/>
            <person name="Liu W."/>
            <person name="Song Y."/>
            <person name="Salvetti E."/>
            <person name="Wrobel A."/>
            <person name="Rasinkangas P."/>
            <person name="Parkhill J."/>
            <person name="Rea M.C."/>
            <person name="O'Sullivan O."/>
            <person name="Ritari J."/>
            <person name="Douillard F.P."/>
            <person name="Paul Ross R."/>
            <person name="Yang R."/>
            <person name="Briner A.E."/>
            <person name="Felis G.E."/>
            <person name="de Vos W.M."/>
            <person name="Barrangou R."/>
            <person name="Klaenhammer T.R."/>
            <person name="Caufield P.W."/>
            <person name="Cui Y."/>
            <person name="Zhang H."/>
            <person name="O'Toole P.W."/>
        </authorList>
    </citation>
    <scope>NUCLEOTIDE SEQUENCE [LARGE SCALE GENOMIC DNA]</scope>
    <source>
        <strain evidence="7 8">DSM 19907</strain>
    </source>
</reference>
<keyword evidence="5 6" id="KW-0472">Membrane</keyword>
<dbReference type="InterPro" id="IPR018385">
    <property type="entry name" value="C4_dicarb_anaerob_car-like"/>
</dbReference>
<keyword evidence="4 6" id="KW-1133">Transmembrane helix</keyword>
<evidence type="ECO:0000256" key="4">
    <source>
        <dbReference type="ARBA" id="ARBA00022989"/>
    </source>
</evidence>
<feature type="transmembrane region" description="Helical" evidence="6">
    <location>
        <begin position="163"/>
        <end position="186"/>
    </location>
</feature>
<protein>
    <submittedName>
        <fullName evidence="7">C4-dicarboxylate anaerobic carrier</fullName>
    </submittedName>
</protein>
<keyword evidence="3 6" id="KW-0812">Transmembrane</keyword>
<feature type="transmembrane region" description="Helical" evidence="6">
    <location>
        <begin position="470"/>
        <end position="490"/>
    </location>
</feature>
<feature type="transmembrane region" description="Helical" evidence="6">
    <location>
        <begin position="281"/>
        <end position="300"/>
    </location>
</feature>
<evidence type="ECO:0000256" key="2">
    <source>
        <dbReference type="ARBA" id="ARBA00022475"/>
    </source>
</evidence>
<evidence type="ECO:0000256" key="5">
    <source>
        <dbReference type="ARBA" id="ARBA00023136"/>
    </source>
</evidence>
<dbReference type="Proteomes" id="UP000051977">
    <property type="component" value="Unassembled WGS sequence"/>
</dbReference>
<keyword evidence="2" id="KW-1003">Cell membrane</keyword>
<feature type="transmembrane region" description="Helical" evidence="6">
    <location>
        <begin position="138"/>
        <end position="157"/>
    </location>
</feature>
<feature type="transmembrane region" description="Helical" evidence="6">
    <location>
        <begin position="218"/>
        <end position="240"/>
    </location>
</feature>
<accession>A0ABR5PD53</accession>
<organism evidence="7 8">
    <name type="scientific">Lentilactobacillus rapi DSM 19907 = JCM 15042</name>
    <dbReference type="NCBI Taxonomy" id="1423795"/>
    <lineage>
        <taxon>Bacteria</taxon>
        <taxon>Bacillati</taxon>
        <taxon>Bacillota</taxon>
        <taxon>Bacilli</taxon>
        <taxon>Lactobacillales</taxon>
        <taxon>Lactobacillaceae</taxon>
        <taxon>Lentilactobacillus</taxon>
    </lineage>
</organism>
<gene>
    <name evidence="7" type="ORF">FD12_GL002486</name>
</gene>
<comment type="subcellular location">
    <subcellularLocation>
        <location evidence="1">Cell membrane</location>
        <topology evidence="1">Multi-pass membrane protein</topology>
    </subcellularLocation>
</comment>